<gene>
    <name evidence="3" type="ORF">P3H78_19260</name>
</gene>
<evidence type="ECO:0000313" key="4">
    <source>
        <dbReference type="Proteomes" id="UP001221150"/>
    </source>
</evidence>
<protein>
    <submittedName>
        <fullName evidence="3">NERD domain-containing protein</fullName>
    </submittedName>
</protein>
<dbReference type="InterPro" id="IPR011528">
    <property type="entry name" value="NERD"/>
</dbReference>
<name>A0ABT6A7V3_9ACTN</name>
<dbReference type="RefSeq" id="WP_276110278.1">
    <property type="nucleotide sequence ID" value="NZ_JARJBB010000009.1"/>
</dbReference>
<sequence>MVELTVTHWTRYGHDRLYASLPDGRAAGWADCRTGWITILLREYRDAVTATLRHHLGTPPGTGTPPTATPRRPSAAVRPGPSGADRSGRAPVAADRRGEVSARADRLAGAPAAHPDDHASAPVSTSGPVSTPAGRPTSTSRSLTPSLPPLTPERDLARNAPGELLRTKLGEESAGRGHRILARLLNRPSPGDSWRTALVGERRAGAELNRLRRHGWRVLHSLPLSPRADLDHLLIGPGGVFTVTTEHHPRKQVRVGDDSVTVDHGAPQPYAGRSRAEAERVRRVLERHSGFPVPVEPVLVLVGVAELEVEATRRTVRVYRDREVAALAPLAGVLTAHQIDHLHTIARHRGTWTSA</sequence>
<accession>A0ABT6A7V3</accession>
<dbReference type="EMBL" id="JARJBB010000009">
    <property type="protein sequence ID" value="MDF3300724.1"/>
    <property type="molecule type" value="Genomic_DNA"/>
</dbReference>
<comment type="caution">
    <text evidence="3">The sequence shown here is derived from an EMBL/GenBank/DDBJ whole genome shotgun (WGS) entry which is preliminary data.</text>
</comment>
<evidence type="ECO:0000259" key="2">
    <source>
        <dbReference type="Pfam" id="PF08378"/>
    </source>
</evidence>
<feature type="compositionally biased region" description="Basic and acidic residues" evidence="1">
    <location>
        <begin position="94"/>
        <end position="106"/>
    </location>
</feature>
<organism evidence="3 4">
    <name type="scientific">Streptomyces tropicalis</name>
    <dbReference type="NCBI Taxonomy" id="3034234"/>
    <lineage>
        <taxon>Bacteria</taxon>
        <taxon>Bacillati</taxon>
        <taxon>Actinomycetota</taxon>
        <taxon>Actinomycetes</taxon>
        <taxon>Kitasatosporales</taxon>
        <taxon>Streptomycetaceae</taxon>
        <taxon>Streptomyces</taxon>
    </lineage>
</organism>
<evidence type="ECO:0000313" key="3">
    <source>
        <dbReference type="EMBL" id="MDF3300724.1"/>
    </source>
</evidence>
<keyword evidence="4" id="KW-1185">Reference proteome</keyword>
<evidence type="ECO:0000256" key="1">
    <source>
        <dbReference type="SAM" id="MobiDB-lite"/>
    </source>
</evidence>
<feature type="domain" description="NERD" evidence="2">
    <location>
        <begin position="199"/>
        <end position="301"/>
    </location>
</feature>
<proteinExistence type="predicted"/>
<feature type="compositionally biased region" description="Low complexity" evidence="1">
    <location>
        <begin position="57"/>
        <end position="79"/>
    </location>
</feature>
<feature type="compositionally biased region" description="Low complexity" evidence="1">
    <location>
        <begin position="135"/>
        <end position="145"/>
    </location>
</feature>
<dbReference type="Pfam" id="PF08378">
    <property type="entry name" value="NERD"/>
    <property type="match status" value="1"/>
</dbReference>
<dbReference type="Proteomes" id="UP001221150">
    <property type="component" value="Unassembled WGS sequence"/>
</dbReference>
<reference evidence="3 4" key="1">
    <citation type="submission" date="2023-03" db="EMBL/GenBank/DDBJ databases">
        <title>Draft genome sequence of Streptomyces sp. K1PA1 isolated from peat swamp forest in Thailand.</title>
        <authorList>
            <person name="Klaysubun C."/>
            <person name="Duangmal K."/>
        </authorList>
    </citation>
    <scope>NUCLEOTIDE SEQUENCE [LARGE SCALE GENOMIC DNA]</scope>
    <source>
        <strain evidence="3 4">K1PA1</strain>
    </source>
</reference>
<feature type="region of interest" description="Disordered" evidence="1">
    <location>
        <begin position="53"/>
        <end position="159"/>
    </location>
</feature>